<evidence type="ECO:0000256" key="1">
    <source>
        <dbReference type="ARBA" id="ARBA00005439"/>
    </source>
</evidence>
<dbReference type="Pfam" id="PF00707">
    <property type="entry name" value="IF3_C"/>
    <property type="match status" value="1"/>
</dbReference>
<dbReference type="PANTHER" id="PTHR10938">
    <property type="entry name" value="TRANSLATION INITIATION FACTOR IF-3"/>
    <property type="match status" value="1"/>
</dbReference>
<keyword evidence="4" id="KW-0963">Cytoplasm</keyword>
<dbReference type="GO" id="GO:0003743">
    <property type="term" value="F:translation initiation factor activity"/>
    <property type="evidence" value="ECO:0007669"/>
    <property type="project" value="UniProtKB-UniRule"/>
</dbReference>
<dbReference type="FunFam" id="3.30.110.10:FF:000001">
    <property type="entry name" value="Translation initiation factor IF-3"/>
    <property type="match status" value="1"/>
</dbReference>
<dbReference type="Gene3D" id="3.30.110.10">
    <property type="entry name" value="Translation initiation factor 3 (IF-3), C-terminal domain"/>
    <property type="match status" value="1"/>
</dbReference>
<evidence type="ECO:0000259" key="7">
    <source>
        <dbReference type="Pfam" id="PF05198"/>
    </source>
</evidence>
<protein>
    <recommendedName>
        <fullName evidence="4 5">Translation initiation factor IF-3</fullName>
    </recommendedName>
</protein>
<dbReference type="InterPro" id="IPR036787">
    <property type="entry name" value="T_IF-3_N_sf"/>
</dbReference>
<comment type="similarity">
    <text evidence="1 4">Belongs to the IF-3 family.</text>
</comment>
<evidence type="ECO:0000256" key="5">
    <source>
        <dbReference type="NCBIfam" id="TIGR00168"/>
    </source>
</evidence>
<dbReference type="EMBL" id="AP028654">
    <property type="protein sequence ID" value="BEP28607.1"/>
    <property type="molecule type" value="Genomic_DNA"/>
</dbReference>
<dbReference type="Proteomes" id="UP001321786">
    <property type="component" value="Chromosome"/>
</dbReference>
<evidence type="ECO:0000256" key="3">
    <source>
        <dbReference type="ARBA" id="ARBA00022917"/>
    </source>
</evidence>
<dbReference type="GO" id="GO:0016020">
    <property type="term" value="C:membrane"/>
    <property type="evidence" value="ECO:0007669"/>
    <property type="project" value="TreeGrafter"/>
</dbReference>
<dbReference type="FunFam" id="3.10.20.80:FF:000001">
    <property type="entry name" value="Translation initiation factor IF-3"/>
    <property type="match status" value="1"/>
</dbReference>
<dbReference type="PANTHER" id="PTHR10938:SF0">
    <property type="entry name" value="TRANSLATION INITIATION FACTOR IF-3, MITOCHONDRIAL"/>
    <property type="match status" value="1"/>
</dbReference>
<dbReference type="GO" id="GO:0005829">
    <property type="term" value="C:cytosol"/>
    <property type="evidence" value="ECO:0007669"/>
    <property type="project" value="TreeGrafter"/>
</dbReference>
<evidence type="ECO:0000313" key="8">
    <source>
        <dbReference type="EMBL" id="BEP28607.1"/>
    </source>
</evidence>
<reference evidence="8 9" key="1">
    <citation type="submission" date="2023-08" db="EMBL/GenBank/DDBJ databases">
        <title>Helicovermis profunda gen. nov., sp. nov., a novel mesophilic, fermentative bacterium within the Bacillota from a deep-sea hydrothermal vent chimney.</title>
        <authorList>
            <person name="Miyazaki U."/>
            <person name="Mizutani D."/>
            <person name="Hashimoto Y."/>
            <person name="Tame A."/>
            <person name="Sawayama S."/>
            <person name="Miyazaki J."/>
            <person name="Takai K."/>
            <person name="Nakagawa S."/>
        </authorList>
    </citation>
    <scope>NUCLEOTIDE SEQUENCE [LARGE SCALE GENOMIC DNA]</scope>
    <source>
        <strain evidence="8 9">S502</strain>
    </source>
</reference>
<dbReference type="InterPro" id="IPR001288">
    <property type="entry name" value="Translation_initiation_fac_3"/>
</dbReference>
<dbReference type="NCBIfam" id="TIGR00168">
    <property type="entry name" value="infC"/>
    <property type="match status" value="1"/>
</dbReference>
<name>A0AAU9EDB2_9FIRM</name>
<dbReference type="Pfam" id="PF05198">
    <property type="entry name" value="IF3_N"/>
    <property type="match status" value="1"/>
</dbReference>
<dbReference type="SUPFAM" id="SSF54364">
    <property type="entry name" value="Translation initiation factor IF3, N-terminal domain"/>
    <property type="match status" value="1"/>
</dbReference>
<evidence type="ECO:0000256" key="2">
    <source>
        <dbReference type="ARBA" id="ARBA00022540"/>
    </source>
</evidence>
<feature type="domain" description="Translation initiation factor 3 C-terminal" evidence="6">
    <location>
        <begin position="110"/>
        <end position="191"/>
    </location>
</feature>
<keyword evidence="2 4" id="KW-0396">Initiation factor</keyword>
<dbReference type="AlphaFoldDB" id="A0AAU9EDB2"/>
<proteinExistence type="inferred from homology"/>
<dbReference type="Gene3D" id="3.10.20.80">
    <property type="entry name" value="Translation initiation factor 3 (IF-3), N-terminal domain"/>
    <property type="match status" value="1"/>
</dbReference>
<dbReference type="GO" id="GO:0032790">
    <property type="term" value="P:ribosome disassembly"/>
    <property type="evidence" value="ECO:0007669"/>
    <property type="project" value="TreeGrafter"/>
</dbReference>
<comment type="subunit">
    <text evidence="4">Monomer.</text>
</comment>
<dbReference type="InterPro" id="IPR036788">
    <property type="entry name" value="T_IF-3_C_sf"/>
</dbReference>
<evidence type="ECO:0000313" key="9">
    <source>
        <dbReference type="Proteomes" id="UP001321786"/>
    </source>
</evidence>
<comment type="subcellular location">
    <subcellularLocation>
        <location evidence="4">Cytoplasm</location>
    </subcellularLocation>
</comment>
<sequence length="195" mass="22985">MFKHNVCMADFLVRFYYYIVLFRRCRTIKRTELNEEIRDREVRVVGDDGEQLGIMTSREALEVAIEKKLDLVKIAPQAKPPVCKIMDYGKHRYEQQKREKENKKKAKSSSLKEVRLSLKIEKHDLETKANQAIKFLKNGDKLKVSLRFRGREMGYINLGHGVIERFTKEIEEYGKLDKRPSMEGRSLVAFYLPLK</sequence>
<accession>A0AAU9EDB2</accession>
<gene>
    <name evidence="4 8" type="primary">infC</name>
    <name evidence="8" type="ORF">HLPR_09380</name>
</gene>
<evidence type="ECO:0000259" key="6">
    <source>
        <dbReference type="Pfam" id="PF00707"/>
    </source>
</evidence>
<dbReference type="SUPFAM" id="SSF55200">
    <property type="entry name" value="Translation initiation factor IF3, C-terminal domain"/>
    <property type="match status" value="1"/>
</dbReference>
<evidence type="ECO:0000256" key="4">
    <source>
        <dbReference type="HAMAP-Rule" id="MF_00080"/>
    </source>
</evidence>
<organism evidence="8 9">
    <name type="scientific">Helicovermis profundi</name>
    <dbReference type="NCBI Taxonomy" id="3065157"/>
    <lineage>
        <taxon>Bacteria</taxon>
        <taxon>Bacillati</taxon>
        <taxon>Bacillota</taxon>
        <taxon>Clostridia</taxon>
        <taxon>Helicovermis</taxon>
    </lineage>
</organism>
<dbReference type="InterPro" id="IPR019814">
    <property type="entry name" value="Translation_initiation_fac_3_N"/>
</dbReference>
<dbReference type="HAMAP" id="MF_00080">
    <property type="entry name" value="IF_3"/>
    <property type="match status" value="1"/>
</dbReference>
<dbReference type="GO" id="GO:0043022">
    <property type="term" value="F:ribosome binding"/>
    <property type="evidence" value="ECO:0007669"/>
    <property type="project" value="UniProtKB-ARBA"/>
</dbReference>
<feature type="domain" description="Translation initiation factor 3 N-terminal" evidence="7">
    <location>
        <begin position="33"/>
        <end position="102"/>
    </location>
</feature>
<keyword evidence="3 4" id="KW-0648">Protein biosynthesis</keyword>
<dbReference type="InterPro" id="IPR019815">
    <property type="entry name" value="Translation_initiation_fac_3_C"/>
</dbReference>
<comment type="function">
    <text evidence="4">IF-3 binds to the 30S ribosomal subunit and shifts the equilibrium between 70S ribosomes and their 50S and 30S subunits in favor of the free subunits, thus enhancing the availability of 30S subunits on which protein synthesis initiation begins.</text>
</comment>
<dbReference type="KEGG" id="hprf:HLPR_09380"/>
<keyword evidence="9" id="KW-1185">Reference proteome</keyword>